<dbReference type="Pfam" id="PF03466">
    <property type="entry name" value="LysR_substrate"/>
    <property type="match status" value="1"/>
</dbReference>
<organism evidence="7 8">
    <name type="scientific">Rivibacter subsaxonicus</name>
    <dbReference type="NCBI Taxonomy" id="457575"/>
    <lineage>
        <taxon>Bacteria</taxon>
        <taxon>Pseudomonadati</taxon>
        <taxon>Pseudomonadota</taxon>
        <taxon>Betaproteobacteria</taxon>
        <taxon>Burkholderiales</taxon>
        <taxon>Rivibacter</taxon>
    </lineage>
</organism>
<dbReference type="InterPro" id="IPR005119">
    <property type="entry name" value="LysR_subst-bd"/>
</dbReference>
<feature type="region of interest" description="Disordered" evidence="5">
    <location>
        <begin position="312"/>
        <end position="342"/>
    </location>
</feature>
<dbReference type="NCBIfam" id="NF002964">
    <property type="entry name" value="PRK03635.1"/>
    <property type="match status" value="1"/>
</dbReference>
<feature type="domain" description="HTH lysR-type" evidence="6">
    <location>
        <begin position="4"/>
        <end position="60"/>
    </location>
</feature>
<protein>
    <submittedName>
        <fullName evidence="7">LysR family transcriptional regulator (Chromosome initiation inhibitor)</fullName>
    </submittedName>
</protein>
<dbReference type="PANTHER" id="PTHR30579">
    <property type="entry name" value="TRANSCRIPTIONAL REGULATOR"/>
    <property type="match status" value="1"/>
</dbReference>
<dbReference type="AlphaFoldDB" id="A0A4Q7VVP6"/>
<dbReference type="SUPFAM" id="SSF53850">
    <property type="entry name" value="Periplasmic binding protein-like II"/>
    <property type="match status" value="1"/>
</dbReference>
<evidence type="ECO:0000313" key="8">
    <source>
        <dbReference type="Proteomes" id="UP000293671"/>
    </source>
</evidence>
<keyword evidence="3" id="KW-0238">DNA-binding</keyword>
<comment type="similarity">
    <text evidence="1">Belongs to the LysR transcriptional regulatory family.</text>
</comment>
<dbReference type="InterPro" id="IPR036390">
    <property type="entry name" value="WH_DNA-bd_sf"/>
</dbReference>
<dbReference type="PRINTS" id="PR00039">
    <property type="entry name" value="HTHLYSR"/>
</dbReference>
<evidence type="ECO:0000256" key="2">
    <source>
        <dbReference type="ARBA" id="ARBA00023015"/>
    </source>
</evidence>
<dbReference type="GO" id="GO:0003700">
    <property type="term" value="F:DNA-binding transcription factor activity"/>
    <property type="evidence" value="ECO:0007669"/>
    <property type="project" value="InterPro"/>
</dbReference>
<dbReference type="InterPro" id="IPR036388">
    <property type="entry name" value="WH-like_DNA-bd_sf"/>
</dbReference>
<dbReference type="Gene3D" id="1.10.10.10">
    <property type="entry name" value="Winged helix-like DNA-binding domain superfamily/Winged helix DNA-binding domain"/>
    <property type="match status" value="1"/>
</dbReference>
<keyword evidence="2" id="KW-0805">Transcription regulation</keyword>
<evidence type="ECO:0000256" key="5">
    <source>
        <dbReference type="SAM" id="MobiDB-lite"/>
    </source>
</evidence>
<dbReference type="PANTHER" id="PTHR30579:SF2">
    <property type="entry name" value="HTH-TYPE TRANSCRIPTIONAL REGULATOR ARGP"/>
    <property type="match status" value="1"/>
</dbReference>
<dbReference type="NCBIfam" id="NF009888">
    <property type="entry name" value="PRK13348.1"/>
    <property type="match status" value="1"/>
</dbReference>
<dbReference type="EMBL" id="SHKP01000005">
    <property type="protein sequence ID" value="RZU00747.1"/>
    <property type="molecule type" value="Genomic_DNA"/>
</dbReference>
<dbReference type="InterPro" id="IPR017685">
    <property type="entry name" value="ArgP"/>
</dbReference>
<evidence type="ECO:0000256" key="1">
    <source>
        <dbReference type="ARBA" id="ARBA00009437"/>
    </source>
</evidence>
<keyword evidence="4" id="KW-0804">Transcription</keyword>
<dbReference type="PROSITE" id="PS50931">
    <property type="entry name" value="HTH_LYSR"/>
    <property type="match status" value="1"/>
</dbReference>
<comment type="caution">
    <text evidence="7">The sequence shown here is derived from an EMBL/GenBank/DDBJ whole genome shotgun (WGS) entry which is preliminary data.</text>
</comment>
<evidence type="ECO:0000256" key="3">
    <source>
        <dbReference type="ARBA" id="ARBA00023125"/>
    </source>
</evidence>
<gene>
    <name evidence="7" type="ORF">EV670_1459</name>
</gene>
<keyword evidence="8" id="KW-1185">Reference proteome</keyword>
<dbReference type="RefSeq" id="WP_130431184.1">
    <property type="nucleotide sequence ID" value="NZ_SHKP01000005.1"/>
</dbReference>
<dbReference type="GO" id="GO:0003677">
    <property type="term" value="F:DNA binding"/>
    <property type="evidence" value="ECO:0007669"/>
    <property type="project" value="UniProtKB-KW"/>
</dbReference>
<dbReference type="Proteomes" id="UP000293671">
    <property type="component" value="Unassembled WGS sequence"/>
</dbReference>
<accession>A0A4Q7VVP6</accession>
<dbReference type="Pfam" id="PF00126">
    <property type="entry name" value="HTH_1"/>
    <property type="match status" value="1"/>
</dbReference>
<proteinExistence type="inferred from homology"/>
<evidence type="ECO:0000256" key="4">
    <source>
        <dbReference type="ARBA" id="ARBA00023163"/>
    </source>
</evidence>
<evidence type="ECO:0000313" key="7">
    <source>
        <dbReference type="EMBL" id="RZU00747.1"/>
    </source>
</evidence>
<dbReference type="InterPro" id="IPR050176">
    <property type="entry name" value="LTTR"/>
</dbReference>
<reference evidence="7 8" key="1">
    <citation type="submission" date="2019-02" db="EMBL/GenBank/DDBJ databases">
        <title>Genomic Encyclopedia of Type Strains, Phase IV (KMG-IV): sequencing the most valuable type-strain genomes for metagenomic binning, comparative biology and taxonomic classification.</title>
        <authorList>
            <person name="Goeker M."/>
        </authorList>
    </citation>
    <scope>NUCLEOTIDE SEQUENCE [LARGE SCALE GENOMIC DNA]</scope>
    <source>
        <strain evidence="7 8">DSM 19570</strain>
    </source>
</reference>
<dbReference type="OrthoDB" id="3252676at2"/>
<dbReference type="SUPFAM" id="SSF46785">
    <property type="entry name" value="Winged helix' DNA-binding domain"/>
    <property type="match status" value="1"/>
</dbReference>
<evidence type="ECO:0000259" key="6">
    <source>
        <dbReference type="PROSITE" id="PS50931"/>
    </source>
</evidence>
<sequence>MRDLDPAALDCLAALADDGSFERAAQRLSITQSAVSQRLRALEAQVGQLLVVRARPLRLTEPGKVLLRFARQLQAMRADVARELGETVLTQTRLPIAVNADSLATWVLPALDALVQQGRGDGFGLELIVDDQDFTHEWLRQGQVLGCVSTVPTALRGCRITPLGVMRYAAVASPGFVEAAMGGDAEAGLHRGNFTQLPFLVFNRKDDMQAQWVTQAFGVREPRLVERFVPSSEAYARAAALGWGIGVLPELQVREAIGRGELIVLHPQVAIEVALYWHQWKLGDEFTAGAPRAARLDEVGAALVAGAAAALDQRPAAGPAQRRTTVRAAGSQRAARPGSAAA</sequence>
<dbReference type="NCBIfam" id="TIGR03298">
    <property type="entry name" value="argP"/>
    <property type="match status" value="1"/>
</dbReference>
<dbReference type="Gene3D" id="3.40.190.290">
    <property type="match status" value="1"/>
</dbReference>
<name>A0A4Q7VVP6_9BURK</name>
<dbReference type="InterPro" id="IPR000847">
    <property type="entry name" value="LysR_HTH_N"/>
</dbReference>